<dbReference type="OrthoDB" id="9970246at2759"/>
<evidence type="ECO:0000313" key="3">
    <source>
        <dbReference type="Proteomes" id="UP000678393"/>
    </source>
</evidence>
<gene>
    <name evidence="2" type="ORF">CUNI_LOCUS21071</name>
</gene>
<sequence length="221" mass="26103">MTLTDTHTLYPDYLYHYPCFKKVQIAAVKRQIFHPNLPTLRAMDRDTVLCKLPDEHCQSTTCCTLADFSEANVKGHRLPRLRIVCPDVTETAREPSRVFNSSRDIQKGFSLWSQYLDSPSLFTDRPEDRLLHKRNYDPNALHFNGHQIKPQVVIERNIRMTLRSEPRLDHRGQQQQQPTPSEIKSRYRHEYPVFYRDMSSQPWYSPSPRPQHHDPPLVRIL</sequence>
<evidence type="ECO:0000313" key="2">
    <source>
        <dbReference type="EMBL" id="CAG5135513.1"/>
    </source>
</evidence>
<feature type="region of interest" description="Disordered" evidence="1">
    <location>
        <begin position="201"/>
        <end position="221"/>
    </location>
</feature>
<feature type="region of interest" description="Disordered" evidence="1">
    <location>
        <begin position="164"/>
        <end position="186"/>
    </location>
</feature>
<dbReference type="Pfam" id="PF22574">
    <property type="entry name" value="SPMIP8"/>
    <property type="match status" value="1"/>
</dbReference>
<evidence type="ECO:0000256" key="1">
    <source>
        <dbReference type="SAM" id="MobiDB-lite"/>
    </source>
</evidence>
<dbReference type="EMBL" id="CAJHNH020008390">
    <property type="protein sequence ID" value="CAG5135513.1"/>
    <property type="molecule type" value="Genomic_DNA"/>
</dbReference>
<feature type="compositionally biased region" description="Basic and acidic residues" evidence="1">
    <location>
        <begin position="211"/>
        <end position="221"/>
    </location>
</feature>
<dbReference type="InterPro" id="IPR034584">
    <property type="entry name" value="SPMIP8"/>
</dbReference>
<protein>
    <submittedName>
        <fullName evidence="2">Uncharacterized protein</fullName>
    </submittedName>
</protein>
<proteinExistence type="predicted"/>
<organism evidence="2 3">
    <name type="scientific">Candidula unifasciata</name>
    <dbReference type="NCBI Taxonomy" id="100452"/>
    <lineage>
        <taxon>Eukaryota</taxon>
        <taxon>Metazoa</taxon>
        <taxon>Spiralia</taxon>
        <taxon>Lophotrochozoa</taxon>
        <taxon>Mollusca</taxon>
        <taxon>Gastropoda</taxon>
        <taxon>Heterobranchia</taxon>
        <taxon>Euthyneura</taxon>
        <taxon>Panpulmonata</taxon>
        <taxon>Eupulmonata</taxon>
        <taxon>Stylommatophora</taxon>
        <taxon>Helicina</taxon>
        <taxon>Helicoidea</taxon>
        <taxon>Geomitridae</taxon>
        <taxon>Candidula</taxon>
    </lineage>
</organism>
<accession>A0A8S4A0X2</accession>
<feature type="compositionally biased region" description="Polar residues" evidence="1">
    <location>
        <begin position="173"/>
        <end position="182"/>
    </location>
</feature>
<dbReference type="PANTHER" id="PTHR35348:SF1">
    <property type="entry name" value="TESTIS, PROSTATE AND PLACENTA-EXPRESSED PROTEIN"/>
    <property type="match status" value="1"/>
</dbReference>
<dbReference type="AlphaFoldDB" id="A0A8S4A0X2"/>
<reference evidence="2" key="1">
    <citation type="submission" date="2021-04" db="EMBL/GenBank/DDBJ databases">
        <authorList>
            <consortium name="Molecular Ecology Group"/>
        </authorList>
    </citation>
    <scope>NUCLEOTIDE SEQUENCE</scope>
</reference>
<keyword evidence="3" id="KW-1185">Reference proteome</keyword>
<comment type="caution">
    <text evidence="2">The sequence shown here is derived from an EMBL/GenBank/DDBJ whole genome shotgun (WGS) entry which is preliminary data.</text>
</comment>
<dbReference type="PANTHER" id="PTHR35348">
    <property type="entry name" value="TESTIS, PROSTATE AND PLACENTA-EXPRESSED PROTEIN"/>
    <property type="match status" value="1"/>
</dbReference>
<name>A0A8S4A0X2_9EUPU</name>
<dbReference type="Proteomes" id="UP000678393">
    <property type="component" value="Unassembled WGS sequence"/>
</dbReference>